<dbReference type="AlphaFoldDB" id="A0A2M9ZMU1"/>
<evidence type="ECO:0000313" key="3">
    <source>
        <dbReference type="Proteomes" id="UP000231962"/>
    </source>
</evidence>
<dbReference type="Proteomes" id="UP000231990">
    <property type="component" value="Unassembled WGS sequence"/>
</dbReference>
<evidence type="ECO:0000313" key="4">
    <source>
        <dbReference type="Proteomes" id="UP000231990"/>
    </source>
</evidence>
<organism evidence="2 4">
    <name type="scientific">Leptospira perolatii</name>
    <dbReference type="NCBI Taxonomy" id="2023191"/>
    <lineage>
        <taxon>Bacteria</taxon>
        <taxon>Pseudomonadati</taxon>
        <taxon>Spirochaetota</taxon>
        <taxon>Spirochaetia</taxon>
        <taxon>Leptospirales</taxon>
        <taxon>Leptospiraceae</taxon>
        <taxon>Leptospira</taxon>
    </lineage>
</organism>
<reference evidence="3 4" key="1">
    <citation type="submission" date="2017-07" db="EMBL/GenBank/DDBJ databases">
        <title>Leptospira spp. isolated from tropical soils.</title>
        <authorList>
            <person name="Thibeaux R."/>
            <person name="Iraola G."/>
            <person name="Ferres I."/>
            <person name="Bierque E."/>
            <person name="Girault D."/>
            <person name="Soupe-Gilbert M.-E."/>
            <person name="Picardeau M."/>
            <person name="Goarant C."/>
        </authorList>
    </citation>
    <scope>NUCLEOTIDE SEQUENCE [LARGE SCALE GENOMIC DNA]</scope>
    <source>
        <strain evidence="2 4">FH1-B-B1</strain>
        <strain evidence="1 3">FH1-B-C1</strain>
    </source>
</reference>
<comment type="caution">
    <text evidence="2">The sequence shown here is derived from an EMBL/GenBank/DDBJ whole genome shotgun (WGS) entry which is preliminary data.</text>
</comment>
<sequence length="160" mass="18858">MFSPSIFWILLFAFPLTSVPLDPDQKVYHLEETFQKDFFQISFPENSLVRSESRNRWRAVPLKGRSWLVVWRKLDRTGEFESAKKSLAEVFPGKAPEQFSVQGIEIFRWEKSDLSGGNPLKIFFFLLQNQSFAYSVYVSFFPDQKNLEDWFGVPNRYVKP</sequence>
<dbReference type="OrthoDB" id="327172at2"/>
<protein>
    <submittedName>
        <fullName evidence="2">Uncharacterized protein</fullName>
    </submittedName>
</protein>
<dbReference type="EMBL" id="NPDZ01000005">
    <property type="protein sequence ID" value="PJZ73396.1"/>
    <property type="molecule type" value="Genomic_DNA"/>
</dbReference>
<dbReference type="EMBL" id="NPDY01000005">
    <property type="protein sequence ID" value="PJZ70176.1"/>
    <property type="molecule type" value="Genomic_DNA"/>
</dbReference>
<evidence type="ECO:0000313" key="1">
    <source>
        <dbReference type="EMBL" id="PJZ70176.1"/>
    </source>
</evidence>
<keyword evidence="3" id="KW-1185">Reference proteome</keyword>
<evidence type="ECO:0000313" key="2">
    <source>
        <dbReference type="EMBL" id="PJZ73396.1"/>
    </source>
</evidence>
<proteinExistence type="predicted"/>
<gene>
    <name evidence="1" type="ORF">CH360_07595</name>
    <name evidence="2" type="ORF">CH373_09850</name>
</gene>
<dbReference type="Proteomes" id="UP000231962">
    <property type="component" value="Unassembled WGS sequence"/>
</dbReference>
<name>A0A2M9ZMU1_9LEPT</name>
<accession>A0A2M9ZMU1</accession>